<keyword evidence="13" id="KW-0822">Tryptophan biosynthesis</keyword>
<evidence type="ECO:0000256" key="12">
    <source>
        <dbReference type="ARBA" id="ARBA00022793"/>
    </source>
</evidence>
<evidence type="ECO:0000256" key="15">
    <source>
        <dbReference type="ARBA" id="ARBA00023141"/>
    </source>
</evidence>
<feature type="region of interest" description="Disordered" evidence="20">
    <location>
        <begin position="1164"/>
        <end position="1190"/>
    </location>
</feature>
<keyword evidence="18" id="KW-0511">Multifunctional enzyme</keyword>
<protein>
    <recommendedName>
        <fullName evidence="10">Multifunctional tryptophan biosynthesis protein</fullName>
        <ecNumber evidence="8">4.1.1.48</ecNumber>
        <ecNumber evidence="7">4.1.3.27</ecNumber>
        <ecNumber evidence="9">5.3.1.24</ecNumber>
    </recommendedName>
</protein>
<evidence type="ECO:0000256" key="2">
    <source>
        <dbReference type="ARBA" id="ARBA00001633"/>
    </source>
</evidence>
<dbReference type="Pfam" id="PF00117">
    <property type="entry name" value="GATase"/>
    <property type="match status" value="1"/>
</dbReference>
<dbReference type="InterPro" id="IPR001468">
    <property type="entry name" value="Indole-3-GlycerolPSynthase_CS"/>
</dbReference>
<dbReference type="InterPro" id="IPR050472">
    <property type="entry name" value="Anth_synth/Amidotransfase"/>
</dbReference>
<dbReference type="SUPFAM" id="SSF52317">
    <property type="entry name" value="Class I glutamine amidotransferase-like"/>
    <property type="match status" value="1"/>
</dbReference>
<evidence type="ECO:0000256" key="9">
    <source>
        <dbReference type="ARBA" id="ARBA00012572"/>
    </source>
</evidence>
<proteinExistence type="inferred from homology"/>
<dbReference type="PROSITE" id="PS50172">
    <property type="entry name" value="BRCT"/>
    <property type="match status" value="1"/>
</dbReference>
<feature type="region of interest" description="Disordered" evidence="20">
    <location>
        <begin position="1035"/>
        <end position="1057"/>
    </location>
</feature>
<dbReference type="PRINTS" id="PR00096">
    <property type="entry name" value="GATASE"/>
</dbReference>
<dbReference type="HAMAP" id="MF_00135">
    <property type="entry name" value="PRAI"/>
    <property type="match status" value="1"/>
</dbReference>
<dbReference type="SUPFAM" id="SSF51366">
    <property type="entry name" value="Ribulose-phoshate binding barrel"/>
    <property type="match status" value="2"/>
</dbReference>
<dbReference type="InterPro" id="IPR036420">
    <property type="entry name" value="BRCT_dom_sf"/>
</dbReference>
<dbReference type="InterPro" id="IPR013798">
    <property type="entry name" value="Indole-3-glycerol_P_synth_dom"/>
</dbReference>
<keyword evidence="15" id="KW-0057">Aromatic amino acid biosynthesis</keyword>
<dbReference type="GO" id="GO:0004049">
    <property type="term" value="F:anthranilate synthase activity"/>
    <property type="evidence" value="ECO:0007669"/>
    <property type="project" value="UniProtKB-EC"/>
</dbReference>
<dbReference type="SUPFAM" id="SSF52113">
    <property type="entry name" value="BRCT domain"/>
    <property type="match status" value="1"/>
</dbReference>
<keyword evidence="17" id="KW-0456">Lyase</keyword>
<evidence type="ECO:0000256" key="11">
    <source>
        <dbReference type="ARBA" id="ARBA00022605"/>
    </source>
</evidence>
<dbReference type="GO" id="GO:0004425">
    <property type="term" value="F:indole-3-glycerol-phosphate synthase activity"/>
    <property type="evidence" value="ECO:0007669"/>
    <property type="project" value="UniProtKB-EC"/>
</dbReference>
<dbReference type="EC" id="4.1.3.27" evidence="7"/>
<dbReference type="InterPro" id="IPR001357">
    <property type="entry name" value="BRCT_dom"/>
</dbReference>
<dbReference type="FunFam" id="3.40.50.880:FF:000031">
    <property type="entry name" value="Multifunctional tryptophan biosynthesis protein"/>
    <property type="match status" value="1"/>
</dbReference>
<evidence type="ECO:0000256" key="1">
    <source>
        <dbReference type="ARBA" id="ARBA00001164"/>
    </source>
</evidence>
<dbReference type="FunFam" id="3.20.20.70:FF:000136">
    <property type="entry name" value="Multifunctional tryptophan biosynthesis protein"/>
    <property type="match status" value="1"/>
</dbReference>
<dbReference type="UniPathway" id="UPA00035">
    <property type="reaction ID" value="UER00040"/>
</dbReference>
<sequence length="1376" mass="150482">MYLTPTTIVHIRSFLVSNLFTTSKLPPKDRPDSAVRPPEEKYIRAAGRQRRSRWHLGSIMPSLGLTDHSPRNPNPSPPIPTASNVVLIDNYDSFTWNVYQYLVFEGAVVTVYRNDKITLDELIAKKPTQLVISPGPGHPKKDAGISNDAIKHFSGKIPILGVCMGEQCIFYCYGGTVDVTGQILHGKTSPLKHDGKGVFARVPQDVPVTRYHSLAGTHGSLPECLEVTATIPANQDAEINEVIMGVRHKEYVVEGVQFHPESILTEDGRTMMRNFLNMQGGTWAENERLQKEAQAQAVGAATNSTTDGANKDKQTSILEKIYTHRRAAVAEQKKIPSQRPTDLQASYDLNLAPPQLNFPDRLRQSPFRLSLMAEIKRASPSKGIISLSACAPAQARLYAKAGASTISVLTEPEWFKGSIDDLRAVRQSLEGMPNRPAVLRKEFIFEEYQILEARLAGADTVLLIVKMLEEPVLKKLYDYSRSLGMEPLVEVQNADETEIAVKLGAQVIGVNNRNLVNFEVDMETTNRLINMVPKETILCALSGIAGPKDVEPYIKSGVGAVLVGEALMRATDTAQFIAELLGGPSAKVSEKNSPPMVKICGTRSAEAAKAAIDAGADLIGMILAPGTKRTVTAETALAISETVHKTSKPNVSKSGLLADSKFATDFFHHSASRLVSSDSRALLVGVFRNQSLEYVLEQQRLLNLDIVQFHGQEPLEWAKLVPVPVLKAFNPHDHGIGARGLHALPLLDAGSGGSGQQLDLSDVKAVFAKDDGVKAILAGGLNPDNVQPILAGLDEYRDRVIAVDVSSGVEEDGQQSLDKIRAFVKAAKTLGMTAMLNFDILLVQHQIRSWIEKNGGKHSSRIHKTVTHLVASKEAYKARNDAVRQAIALGTIDVVSYDWFDDSLQARRKLGTRKYKWEVLTKERRTRKELKRLGRAADGKKFRDGCARIKELTGSGMSTATTTVTRKPRKSKSFFFATEEEEDVGVPSTPFVSATEDLLRRRAEREEAAVRAEEDTRASRDDDGVVEVVEEDYHHPPTQLALSSPSSPPTTTATSPSLFLHDSALSKKLRPTFIPPLLPNNNNNNPSCPTTTTTVKPQAKLTPPHWKDSYHYYQDQTGFEYKIVLVRTDLSTTSFAQYHIGLLESHAKPHIYWTIAQYKPAAKATPMDSGGGASEEKQQEEAATTLQDPQHRHPEALRLLALTTPAATTPSPSQPYKHSLCPRTSPFATAYTTFRHAFRDLTLLTWEERFSPSAASSSSSSSLQRARAVLLNTEPFLYSRPKQGMPTGLFPQEPGLLTGSVASGGVGVRGDEEEGVCEGEVGVGGRGDGVGEEWGCGGEGGGGEGEGGEGEEGGGEEGWEEYGGKEGGRWWTWWWW</sequence>
<dbReference type="InterPro" id="IPR011060">
    <property type="entry name" value="RibuloseP-bd_barrel"/>
</dbReference>
<evidence type="ECO:0000256" key="16">
    <source>
        <dbReference type="ARBA" id="ARBA00023235"/>
    </source>
</evidence>
<comment type="pathway">
    <text evidence="4">Amino-acid biosynthesis; L-tryptophan biosynthesis; L-tryptophan from chorismate: step 3/5.</text>
</comment>
<evidence type="ECO:0000256" key="3">
    <source>
        <dbReference type="ARBA" id="ARBA00003272"/>
    </source>
</evidence>
<dbReference type="PRINTS" id="PR00097">
    <property type="entry name" value="ANTSNTHASEII"/>
</dbReference>
<dbReference type="OrthoDB" id="524799at2759"/>
<evidence type="ECO:0000256" key="17">
    <source>
        <dbReference type="ARBA" id="ARBA00023239"/>
    </source>
</evidence>
<evidence type="ECO:0000256" key="7">
    <source>
        <dbReference type="ARBA" id="ARBA00012266"/>
    </source>
</evidence>
<feature type="region of interest" description="Disordered" evidence="20">
    <location>
        <begin position="1071"/>
        <end position="1100"/>
    </location>
</feature>
<evidence type="ECO:0000256" key="6">
    <source>
        <dbReference type="ARBA" id="ARBA00004873"/>
    </source>
</evidence>
<dbReference type="InterPro" id="IPR029062">
    <property type="entry name" value="Class_I_gatase-like"/>
</dbReference>
<dbReference type="InterPro" id="IPR001240">
    <property type="entry name" value="PRAI_dom"/>
</dbReference>
<evidence type="ECO:0000256" key="8">
    <source>
        <dbReference type="ARBA" id="ARBA00012362"/>
    </source>
</evidence>
<dbReference type="CDD" id="cd00405">
    <property type="entry name" value="PRAI"/>
    <property type="match status" value="1"/>
</dbReference>
<feature type="domain" description="BRCT" evidence="21">
    <location>
        <begin position="846"/>
        <end position="917"/>
    </location>
</feature>
<evidence type="ECO:0000256" key="20">
    <source>
        <dbReference type="SAM" id="MobiDB-lite"/>
    </source>
</evidence>
<feature type="region of interest" description="Disordered" evidence="20">
    <location>
        <begin position="1307"/>
        <end position="1367"/>
    </location>
</feature>
<dbReference type="InterPro" id="IPR017926">
    <property type="entry name" value="GATASE"/>
</dbReference>
<dbReference type="Gene3D" id="3.40.50.10190">
    <property type="entry name" value="BRCT domain"/>
    <property type="match status" value="1"/>
</dbReference>
<dbReference type="NCBIfam" id="TIGR00566">
    <property type="entry name" value="trpG_papA"/>
    <property type="match status" value="1"/>
</dbReference>
<name>A0A3M7M879_9PLEO</name>
<reference evidence="22 23" key="1">
    <citation type="journal article" date="2014" name="PLoS ONE">
        <title>De novo Genome Assembly of the Fungal Plant Pathogen Pyrenophora semeniperda.</title>
        <authorList>
            <person name="Soliai M.M."/>
            <person name="Meyer S.E."/>
            <person name="Udall J.A."/>
            <person name="Elzinga D.E."/>
            <person name="Hermansen R.A."/>
            <person name="Bodily P.M."/>
            <person name="Hart A.A."/>
            <person name="Coleman C.E."/>
        </authorList>
    </citation>
    <scope>NUCLEOTIDE SEQUENCE [LARGE SCALE GENOMIC DNA]</scope>
    <source>
        <strain evidence="22 23">CCB06</strain>
        <tissue evidence="22">Mycelium</tissue>
    </source>
</reference>
<dbReference type="EC" id="5.3.1.24" evidence="9"/>
<feature type="compositionally biased region" description="Low complexity" evidence="20">
    <location>
        <begin position="1079"/>
        <end position="1094"/>
    </location>
</feature>
<dbReference type="Pfam" id="PF00697">
    <property type="entry name" value="PRAI"/>
    <property type="match status" value="1"/>
</dbReference>
<comment type="catalytic activity">
    <reaction evidence="19">
        <text>chorismate + L-glutamine = anthranilate + pyruvate + L-glutamate + H(+)</text>
        <dbReference type="Rhea" id="RHEA:21732"/>
        <dbReference type="ChEBI" id="CHEBI:15361"/>
        <dbReference type="ChEBI" id="CHEBI:15378"/>
        <dbReference type="ChEBI" id="CHEBI:16567"/>
        <dbReference type="ChEBI" id="CHEBI:29748"/>
        <dbReference type="ChEBI" id="CHEBI:29985"/>
        <dbReference type="ChEBI" id="CHEBI:58359"/>
        <dbReference type="EC" id="4.1.3.27"/>
    </reaction>
</comment>
<dbReference type="Gene3D" id="3.20.20.70">
    <property type="entry name" value="Aldolase class I"/>
    <property type="match status" value="2"/>
</dbReference>
<feature type="compositionally biased region" description="Acidic residues" evidence="20">
    <location>
        <begin position="1346"/>
        <end position="1360"/>
    </location>
</feature>
<dbReference type="PROSITE" id="PS51273">
    <property type="entry name" value="GATASE_TYPE_1"/>
    <property type="match status" value="1"/>
</dbReference>
<gene>
    <name evidence="22" type="ORF">GMOD_00000852</name>
</gene>
<dbReference type="GO" id="GO:0005829">
    <property type="term" value="C:cytosol"/>
    <property type="evidence" value="ECO:0007669"/>
    <property type="project" value="TreeGrafter"/>
</dbReference>
<dbReference type="Proteomes" id="UP000265663">
    <property type="component" value="Unassembled WGS sequence"/>
</dbReference>
<evidence type="ECO:0000256" key="13">
    <source>
        <dbReference type="ARBA" id="ARBA00022822"/>
    </source>
</evidence>
<dbReference type="Gene3D" id="3.40.50.880">
    <property type="match status" value="1"/>
</dbReference>
<evidence type="ECO:0000256" key="14">
    <source>
        <dbReference type="ARBA" id="ARBA00022962"/>
    </source>
</evidence>
<dbReference type="PROSITE" id="PS00614">
    <property type="entry name" value="IGPS"/>
    <property type="match status" value="1"/>
</dbReference>
<dbReference type="GO" id="GO:0004640">
    <property type="term" value="F:phosphoribosylanthranilate isomerase activity"/>
    <property type="evidence" value="ECO:0007669"/>
    <property type="project" value="UniProtKB-EC"/>
</dbReference>
<keyword evidence="16" id="KW-0413">Isomerase</keyword>
<comment type="pathway">
    <text evidence="6">Amino-acid biosynthesis; L-tryptophan biosynthesis; L-tryptophan from chorismate: step 1/5.</text>
</comment>
<dbReference type="PANTHER" id="PTHR43418:SF4">
    <property type="entry name" value="MULTIFUNCTIONAL TRYPTOPHAN BIOSYNTHESIS PROTEIN"/>
    <property type="match status" value="1"/>
</dbReference>
<evidence type="ECO:0000313" key="22">
    <source>
        <dbReference type="EMBL" id="RMZ70721.1"/>
    </source>
</evidence>
<comment type="function">
    <text evidence="3">Trifunctional enzyme bearing the Gln amidotransferase (GATase) domain of anthranilate synthase, indole-glycerolphosphate synthase, and phosphoribosylanthranilate isomerase activities.</text>
</comment>
<organism evidence="22 23">
    <name type="scientific">Pyrenophora seminiperda CCB06</name>
    <dbReference type="NCBI Taxonomy" id="1302712"/>
    <lineage>
        <taxon>Eukaryota</taxon>
        <taxon>Fungi</taxon>
        <taxon>Dikarya</taxon>
        <taxon>Ascomycota</taxon>
        <taxon>Pezizomycotina</taxon>
        <taxon>Dothideomycetes</taxon>
        <taxon>Pleosporomycetidae</taxon>
        <taxon>Pleosporales</taxon>
        <taxon>Pleosporineae</taxon>
        <taxon>Pleosporaceae</taxon>
        <taxon>Pyrenophora</taxon>
    </lineage>
</organism>
<dbReference type="InterPro" id="IPR006221">
    <property type="entry name" value="TrpG/PapA_dom"/>
</dbReference>
<evidence type="ECO:0000256" key="10">
    <source>
        <dbReference type="ARBA" id="ARBA00018819"/>
    </source>
</evidence>
<keyword evidence="14" id="KW-0315">Glutamine amidotransferase</keyword>
<dbReference type="GO" id="GO:0000162">
    <property type="term" value="P:L-tryptophan biosynthetic process"/>
    <property type="evidence" value="ECO:0007669"/>
    <property type="project" value="UniProtKB-UniPathway"/>
</dbReference>
<comment type="catalytic activity">
    <reaction evidence="1">
        <text>N-(5-phospho-beta-D-ribosyl)anthranilate = 1-(2-carboxyphenylamino)-1-deoxy-D-ribulose 5-phosphate</text>
        <dbReference type="Rhea" id="RHEA:21540"/>
        <dbReference type="ChEBI" id="CHEBI:18277"/>
        <dbReference type="ChEBI" id="CHEBI:58613"/>
        <dbReference type="EC" id="5.3.1.24"/>
    </reaction>
</comment>
<keyword evidence="23" id="KW-1185">Reference proteome</keyword>
<evidence type="ECO:0000256" key="19">
    <source>
        <dbReference type="ARBA" id="ARBA00047683"/>
    </source>
</evidence>
<dbReference type="EMBL" id="KE747824">
    <property type="protein sequence ID" value="RMZ70721.1"/>
    <property type="molecule type" value="Genomic_DNA"/>
</dbReference>
<evidence type="ECO:0000256" key="5">
    <source>
        <dbReference type="ARBA" id="ARBA00004696"/>
    </source>
</evidence>
<feature type="compositionally biased region" description="Low complexity" evidence="20">
    <location>
        <begin position="1036"/>
        <end position="1057"/>
    </location>
</feature>
<comment type="catalytic activity">
    <reaction evidence="2">
        <text>1-(2-carboxyphenylamino)-1-deoxy-D-ribulose 5-phosphate + H(+) = (1S,2R)-1-C-(indol-3-yl)glycerol 3-phosphate + CO2 + H2O</text>
        <dbReference type="Rhea" id="RHEA:23476"/>
        <dbReference type="ChEBI" id="CHEBI:15377"/>
        <dbReference type="ChEBI" id="CHEBI:15378"/>
        <dbReference type="ChEBI" id="CHEBI:16526"/>
        <dbReference type="ChEBI" id="CHEBI:58613"/>
        <dbReference type="ChEBI" id="CHEBI:58866"/>
        <dbReference type="EC" id="4.1.1.48"/>
    </reaction>
</comment>
<dbReference type="Pfam" id="PF00533">
    <property type="entry name" value="BRCT"/>
    <property type="match status" value="1"/>
</dbReference>
<dbReference type="Pfam" id="PF00218">
    <property type="entry name" value="IGPS"/>
    <property type="match status" value="1"/>
</dbReference>
<accession>A0A3M7M879</accession>
<dbReference type="PANTHER" id="PTHR43418">
    <property type="entry name" value="MULTIFUNCTIONAL TRYPTOPHAN BIOSYNTHESIS PROTEIN-RELATED"/>
    <property type="match status" value="1"/>
</dbReference>
<dbReference type="EC" id="4.1.1.48" evidence="8"/>
<comment type="pathway">
    <text evidence="5">Amino-acid biosynthesis; L-tryptophan biosynthesis; L-tryptophan from chorismate: step 4/5.</text>
</comment>
<evidence type="ECO:0000256" key="18">
    <source>
        <dbReference type="ARBA" id="ARBA00023268"/>
    </source>
</evidence>
<keyword evidence="11" id="KW-0028">Amino-acid biosynthesis</keyword>
<dbReference type="InterPro" id="IPR013785">
    <property type="entry name" value="Aldolase_TIM"/>
</dbReference>
<keyword evidence="12" id="KW-0210">Decarboxylase</keyword>
<evidence type="ECO:0000313" key="23">
    <source>
        <dbReference type="Proteomes" id="UP000265663"/>
    </source>
</evidence>
<evidence type="ECO:0000259" key="21">
    <source>
        <dbReference type="PROSITE" id="PS50172"/>
    </source>
</evidence>
<evidence type="ECO:0000256" key="4">
    <source>
        <dbReference type="ARBA" id="ARBA00004664"/>
    </source>
</evidence>
<dbReference type="CDD" id="cd00331">
    <property type="entry name" value="IGPS"/>
    <property type="match status" value="1"/>
</dbReference>
<feature type="compositionally biased region" description="Gly residues" evidence="20">
    <location>
        <begin position="1321"/>
        <end position="1345"/>
    </location>
</feature>
<dbReference type="CDD" id="cd01743">
    <property type="entry name" value="GATase1_Anthranilate_Synthase"/>
    <property type="match status" value="1"/>
</dbReference>